<proteinExistence type="predicted"/>
<feature type="domain" description="Transglutaminase-like" evidence="3">
    <location>
        <begin position="435"/>
        <end position="505"/>
    </location>
</feature>
<name>A0A0W1R737_9EURY</name>
<dbReference type="InterPro" id="IPR002931">
    <property type="entry name" value="Transglutaminase-like"/>
</dbReference>
<keyword evidence="2" id="KW-0812">Transmembrane</keyword>
<feature type="transmembrane region" description="Helical" evidence="2">
    <location>
        <begin position="35"/>
        <end position="55"/>
    </location>
</feature>
<dbReference type="Proteomes" id="UP000054387">
    <property type="component" value="Unassembled WGS sequence"/>
</dbReference>
<evidence type="ECO:0000313" key="4">
    <source>
        <dbReference type="EMBL" id="KTG08820.1"/>
    </source>
</evidence>
<keyword evidence="5" id="KW-1185">Reference proteome</keyword>
<dbReference type="EMBL" id="LOPU01000029">
    <property type="protein sequence ID" value="KTG08820.1"/>
    <property type="molecule type" value="Genomic_DNA"/>
</dbReference>
<feature type="transmembrane region" description="Helical" evidence="2">
    <location>
        <begin position="138"/>
        <end position="155"/>
    </location>
</feature>
<keyword evidence="2" id="KW-1133">Transmembrane helix</keyword>
<feature type="compositionally biased region" description="Low complexity" evidence="1">
    <location>
        <begin position="539"/>
        <end position="561"/>
    </location>
</feature>
<evidence type="ECO:0000259" key="3">
    <source>
        <dbReference type="SMART" id="SM00460"/>
    </source>
</evidence>
<feature type="transmembrane region" description="Helical" evidence="2">
    <location>
        <begin position="62"/>
        <end position="80"/>
    </location>
</feature>
<dbReference type="SUPFAM" id="SSF54001">
    <property type="entry name" value="Cysteine proteinases"/>
    <property type="match status" value="1"/>
</dbReference>
<dbReference type="InterPro" id="IPR021878">
    <property type="entry name" value="TgpA_N"/>
</dbReference>
<dbReference type="STRING" id="1514971.AUR64_13455"/>
<gene>
    <name evidence="4" type="ORF">AUR64_13455</name>
</gene>
<dbReference type="Gene3D" id="3.10.620.30">
    <property type="match status" value="1"/>
</dbReference>
<dbReference type="OrthoDB" id="18481at2157"/>
<dbReference type="Pfam" id="PF01841">
    <property type="entry name" value="Transglut_core"/>
    <property type="match status" value="1"/>
</dbReference>
<dbReference type="InterPro" id="IPR052901">
    <property type="entry name" value="Bact_TGase-like"/>
</dbReference>
<dbReference type="PANTHER" id="PTHR42736">
    <property type="entry name" value="PROTEIN-GLUTAMINE GAMMA-GLUTAMYLTRANSFERASE"/>
    <property type="match status" value="1"/>
</dbReference>
<dbReference type="RefSeq" id="WP_058581972.1">
    <property type="nucleotide sequence ID" value="NZ_LOPU01000029.1"/>
</dbReference>
<protein>
    <submittedName>
        <fullName evidence="4">Transglutaminase</fullName>
    </submittedName>
</protein>
<evidence type="ECO:0000256" key="2">
    <source>
        <dbReference type="SAM" id="Phobius"/>
    </source>
</evidence>
<dbReference type="InterPro" id="IPR038765">
    <property type="entry name" value="Papain-like_cys_pep_sf"/>
</dbReference>
<keyword evidence="2" id="KW-0472">Membrane</keyword>
<feature type="transmembrane region" description="Helical" evidence="2">
    <location>
        <begin position="191"/>
        <end position="213"/>
    </location>
</feature>
<dbReference type="Pfam" id="PF13559">
    <property type="entry name" value="DUF4129"/>
    <property type="match status" value="1"/>
</dbReference>
<organism evidence="4 5">
    <name type="scientific">Haloprofundus marisrubri</name>
    <dbReference type="NCBI Taxonomy" id="1514971"/>
    <lineage>
        <taxon>Archaea</taxon>
        <taxon>Methanobacteriati</taxon>
        <taxon>Methanobacteriota</taxon>
        <taxon>Stenosarchaea group</taxon>
        <taxon>Halobacteria</taxon>
        <taxon>Halobacteriales</taxon>
        <taxon>Haloferacaceae</taxon>
        <taxon>Haloprofundus</taxon>
    </lineage>
</organism>
<feature type="transmembrane region" description="Helical" evidence="2">
    <location>
        <begin position="161"/>
        <end position="179"/>
    </location>
</feature>
<accession>A0A0W1R737</accession>
<dbReference type="SMART" id="SM00460">
    <property type="entry name" value="TGc"/>
    <property type="match status" value="1"/>
</dbReference>
<dbReference type="Pfam" id="PF11992">
    <property type="entry name" value="TgpA_N"/>
    <property type="match status" value="1"/>
</dbReference>
<evidence type="ECO:0000256" key="1">
    <source>
        <dbReference type="SAM" id="MobiDB-lite"/>
    </source>
</evidence>
<dbReference type="AlphaFoldDB" id="A0A0W1R737"/>
<sequence length="741" mass="79319">MSRRTFRGGALAGIALLLFALTSELYHITDVVGVGVSTTYILVAAGTVLAATVVARLLRPRAAFVLTLLILLGGFAAYFFSLPAGQRAVFSLDRVLADVVALLTGLSVLRLAQADVWALAATPAPVFFTWYLALRRRYVAAATVGGATLGLLVLTGDAGPLTTLAGVVGVAGAVALGTLEARGGVSAQLDTFAIVVAAMIIASASLSVVPGGAAQPLLPDTNTPTSEQNLVQSNDQVNIEGSIRLSPKVRFSVESAEPRYWRTGVYDRYTGSGWVRSESDTRAYDGRLESGPGDRRELTQRVTARTQLESLPAAADPVELRGSPANDALVTEQGTLRVGGSLRENESYTVVSELPQYTPEQLRRSGDDYPNDVSGRYLQLPDSTSDRLRERTANVTEGEENAYDKAVAIEEHLESTKEYSLTVEEPSGDVADTFLFEMEAGYCTYYASTMAVMLRSEGIPARMVTGYTPGQRVSQNEWVVRGLNAHAWVEVYFPEVGWVQFDPTPSSPRQSAEDVRLESARQSNESGVDTGNSSTGEWTPTPTDTPAETDANTTTTSTSADIDGPQAQQSGANASVPGGAVSGLGENQTFSPTTNTSGGTGEGDSGDGLPSRESIGVGLAALVGLAAGARRTGVSTRAYRSVWVRVQGRRQTPERDTERAFERLEYLLSRQYRPRRPGETPRRYLRSLSRLGLDERALSVGEAYERARYGSGVSRDEADSAIETVDALVRRSTPVLGRFRS</sequence>
<feature type="compositionally biased region" description="Polar residues" evidence="1">
    <location>
        <begin position="520"/>
        <end position="538"/>
    </location>
</feature>
<dbReference type="InterPro" id="IPR025403">
    <property type="entry name" value="TgpA-like_C"/>
</dbReference>
<comment type="caution">
    <text evidence="4">The sequence shown here is derived from an EMBL/GenBank/DDBJ whole genome shotgun (WGS) entry which is preliminary data.</text>
</comment>
<evidence type="ECO:0000313" key="5">
    <source>
        <dbReference type="Proteomes" id="UP000054387"/>
    </source>
</evidence>
<feature type="transmembrane region" description="Helical" evidence="2">
    <location>
        <begin position="116"/>
        <end position="133"/>
    </location>
</feature>
<feature type="region of interest" description="Disordered" evidence="1">
    <location>
        <begin position="504"/>
        <end position="612"/>
    </location>
</feature>
<reference evidence="4 5" key="1">
    <citation type="submission" date="2015-12" db="EMBL/GenBank/DDBJ databases">
        <title>Haloprofundus marisrubri gen. nov., sp. nov., an extremely halophilic archaeon isolated from the Discovery deep brine-seawater interface in the Red Sea.</title>
        <authorList>
            <person name="Zhang G."/>
            <person name="Stingl U."/>
            <person name="Rashid M."/>
        </authorList>
    </citation>
    <scope>NUCLEOTIDE SEQUENCE [LARGE SCALE GENOMIC DNA]</scope>
    <source>
        <strain evidence="4 5">SB9</strain>
    </source>
</reference>
<dbReference type="PANTHER" id="PTHR42736:SF1">
    <property type="entry name" value="PROTEIN-GLUTAMINE GAMMA-GLUTAMYLTRANSFERASE"/>
    <property type="match status" value="1"/>
</dbReference>